<evidence type="ECO:0000259" key="1">
    <source>
        <dbReference type="Pfam" id="PF04542"/>
    </source>
</evidence>
<dbReference type="InterPro" id="IPR013325">
    <property type="entry name" value="RNA_pol_sigma_r2"/>
</dbReference>
<gene>
    <name evidence="4" type="ORF">SAMN05444359_102171</name>
</gene>
<accession>A0A1H9ANP3</accession>
<evidence type="ECO:0000259" key="2">
    <source>
        <dbReference type="Pfam" id="PF08281"/>
    </source>
</evidence>
<keyword evidence="5" id="KW-1185">Reference proteome</keyword>
<dbReference type="InterPro" id="IPR014284">
    <property type="entry name" value="RNA_pol_sigma-70_dom"/>
</dbReference>
<dbReference type="GO" id="GO:0016987">
    <property type="term" value="F:sigma factor activity"/>
    <property type="evidence" value="ECO:0007669"/>
    <property type="project" value="InterPro"/>
</dbReference>
<evidence type="ECO:0000313" key="4">
    <source>
        <dbReference type="EMBL" id="SEP78396.1"/>
    </source>
</evidence>
<dbReference type="STRING" id="478744.SAMN05444359_102171"/>
<dbReference type="AlphaFoldDB" id="A0A1H9ANP3"/>
<protein>
    <submittedName>
        <fullName evidence="4">RNA polymerase sigma-70 factor, ECF subfamily</fullName>
    </submittedName>
</protein>
<feature type="domain" description="RNA polymerase sigma-70 region 2" evidence="1">
    <location>
        <begin position="11"/>
        <end position="75"/>
    </location>
</feature>
<dbReference type="Proteomes" id="UP000199021">
    <property type="component" value="Unassembled WGS sequence"/>
</dbReference>
<dbReference type="InterPro" id="IPR007627">
    <property type="entry name" value="RNA_pol_sigma70_r2"/>
</dbReference>
<organism evidence="4 5">
    <name type="scientific">Neolewinella agarilytica</name>
    <dbReference type="NCBI Taxonomy" id="478744"/>
    <lineage>
        <taxon>Bacteria</taxon>
        <taxon>Pseudomonadati</taxon>
        <taxon>Bacteroidota</taxon>
        <taxon>Saprospiria</taxon>
        <taxon>Saprospirales</taxon>
        <taxon>Lewinellaceae</taxon>
        <taxon>Neolewinella</taxon>
    </lineage>
</organism>
<dbReference type="Gene3D" id="1.10.1740.10">
    <property type="match status" value="1"/>
</dbReference>
<dbReference type="SUPFAM" id="SSF88659">
    <property type="entry name" value="Sigma3 and sigma4 domains of RNA polymerase sigma factors"/>
    <property type="match status" value="1"/>
</dbReference>
<feature type="domain" description="DUF6596" evidence="3">
    <location>
        <begin position="181"/>
        <end position="282"/>
    </location>
</feature>
<feature type="domain" description="RNA polymerase sigma factor 70 region 4 type 2" evidence="2">
    <location>
        <begin position="112"/>
        <end position="163"/>
    </location>
</feature>
<dbReference type="PANTHER" id="PTHR47756:SF2">
    <property type="entry name" value="BLL6612 PROTEIN"/>
    <property type="match status" value="1"/>
</dbReference>
<dbReference type="PANTHER" id="PTHR47756">
    <property type="entry name" value="BLL6612 PROTEIN-RELATED"/>
    <property type="match status" value="1"/>
</dbReference>
<dbReference type="SUPFAM" id="SSF88946">
    <property type="entry name" value="Sigma2 domain of RNA polymerase sigma factors"/>
    <property type="match status" value="1"/>
</dbReference>
<dbReference type="Gene3D" id="1.10.10.10">
    <property type="entry name" value="Winged helix-like DNA-binding domain superfamily/Winged helix DNA-binding domain"/>
    <property type="match status" value="1"/>
</dbReference>
<sequence>MPLLPNLFRTEYGKMVAVLVRSFGFSHVEEAEDLVSDTFALAAETWGMKGIPENPTGWLYTVAKNNARDRLRRKGHFSNRILPNLKQDHPLTEMPEPDFSPESFQDSQLRMIFTLCHPALNPEQQVALCLRILGGFGIDEIAAAFLTTKSTINKRLQRGKSRLREVLSSIELPPSSALNERLEAVLTTIYLLFNEGYHASVTPETFRRELCADAIRLALLLTTNKKTNLPQVNALLALMCFQTSRFDARSGTDGELILYARQDRSLWDERLIGQGRKFLTAATSGGHNGRYHLEAAIAFLHTKPTESPEKWPTILSLYNRLLQLHYSPVAALNRTYALSRVHGPEAAITEALKIDLKGHLWFHLLLADLYGQAEEKAKAKDHLNQSLVLTKNPATKRFIAAKIAAL</sequence>
<evidence type="ECO:0000313" key="5">
    <source>
        <dbReference type="Proteomes" id="UP000199021"/>
    </source>
</evidence>
<dbReference type="InterPro" id="IPR013249">
    <property type="entry name" value="RNA_pol_sigma70_r4_t2"/>
</dbReference>
<dbReference type="InterPro" id="IPR013324">
    <property type="entry name" value="RNA_pol_sigma_r3/r4-like"/>
</dbReference>
<dbReference type="Pfam" id="PF08281">
    <property type="entry name" value="Sigma70_r4_2"/>
    <property type="match status" value="1"/>
</dbReference>
<dbReference type="InterPro" id="IPR036388">
    <property type="entry name" value="WH-like_DNA-bd_sf"/>
</dbReference>
<dbReference type="InterPro" id="IPR046531">
    <property type="entry name" value="DUF6596"/>
</dbReference>
<name>A0A1H9ANP3_9BACT</name>
<dbReference type="GO" id="GO:0003677">
    <property type="term" value="F:DNA binding"/>
    <property type="evidence" value="ECO:0007669"/>
    <property type="project" value="InterPro"/>
</dbReference>
<evidence type="ECO:0000259" key="3">
    <source>
        <dbReference type="Pfam" id="PF20239"/>
    </source>
</evidence>
<reference evidence="5" key="1">
    <citation type="submission" date="2016-10" db="EMBL/GenBank/DDBJ databases">
        <authorList>
            <person name="Varghese N."/>
            <person name="Submissions S."/>
        </authorList>
    </citation>
    <scope>NUCLEOTIDE SEQUENCE [LARGE SCALE GENOMIC DNA]</scope>
    <source>
        <strain evidence="5">DSM 24740</strain>
    </source>
</reference>
<dbReference type="EMBL" id="FOFB01000002">
    <property type="protein sequence ID" value="SEP78396.1"/>
    <property type="molecule type" value="Genomic_DNA"/>
</dbReference>
<dbReference type="OrthoDB" id="9780299at2"/>
<proteinExistence type="predicted"/>
<dbReference type="RefSeq" id="WP_090165353.1">
    <property type="nucleotide sequence ID" value="NZ_FOFB01000002.1"/>
</dbReference>
<dbReference type="GO" id="GO:0006352">
    <property type="term" value="P:DNA-templated transcription initiation"/>
    <property type="evidence" value="ECO:0007669"/>
    <property type="project" value="InterPro"/>
</dbReference>
<dbReference type="Pfam" id="PF04542">
    <property type="entry name" value="Sigma70_r2"/>
    <property type="match status" value="1"/>
</dbReference>
<dbReference type="Pfam" id="PF20239">
    <property type="entry name" value="DUF6596"/>
    <property type="match status" value="1"/>
</dbReference>
<dbReference type="InParanoid" id="A0A1H9ANP3"/>
<dbReference type="NCBIfam" id="TIGR02937">
    <property type="entry name" value="sigma70-ECF"/>
    <property type="match status" value="1"/>
</dbReference>